<evidence type="ECO:0000313" key="2">
    <source>
        <dbReference type="EMBL" id="MBF6358247.1"/>
    </source>
</evidence>
<dbReference type="RefSeq" id="WP_195005088.1">
    <property type="nucleotide sequence ID" value="NZ_JADLQN010000011.1"/>
</dbReference>
<comment type="caution">
    <text evidence="2">The sequence shown here is derived from an EMBL/GenBank/DDBJ whole genome shotgun (WGS) entry which is preliminary data.</text>
</comment>
<reference evidence="2 3" key="1">
    <citation type="submission" date="2020-10" db="EMBL/GenBank/DDBJ databases">
        <title>Identification of Nocardia species via Next-generation sequencing and recognition of intraspecies genetic diversity.</title>
        <authorList>
            <person name="Li P."/>
            <person name="Li P."/>
            <person name="Lu B."/>
        </authorList>
    </citation>
    <scope>NUCLEOTIDE SEQUENCE [LARGE SCALE GENOMIC DNA]</scope>
    <source>
        <strain evidence="2 3">BJ06-0143</strain>
    </source>
</reference>
<gene>
    <name evidence="2" type="ORF">IU449_27500</name>
</gene>
<organism evidence="2 3">
    <name type="scientific">Nocardia higoensis</name>
    <dbReference type="NCBI Taxonomy" id="228599"/>
    <lineage>
        <taxon>Bacteria</taxon>
        <taxon>Bacillati</taxon>
        <taxon>Actinomycetota</taxon>
        <taxon>Actinomycetes</taxon>
        <taxon>Mycobacteriales</taxon>
        <taxon>Nocardiaceae</taxon>
        <taxon>Nocardia</taxon>
    </lineage>
</organism>
<evidence type="ECO:0000313" key="3">
    <source>
        <dbReference type="Proteomes" id="UP000707731"/>
    </source>
</evidence>
<sequence length="58" mass="6794">MTEQTTQTRWAAARLRIRLANHGQLYTRRRTRRQHSALESVSETGTHPVHGTRGERRL</sequence>
<evidence type="ECO:0000256" key="1">
    <source>
        <dbReference type="SAM" id="MobiDB-lite"/>
    </source>
</evidence>
<proteinExistence type="predicted"/>
<dbReference type="EMBL" id="JADLQN010000011">
    <property type="protein sequence ID" value="MBF6358247.1"/>
    <property type="molecule type" value="Genomic_DNA"/>
</dbReference>
<feature type="region of interest" description="Disordered" evidence="1">
    <location>
        <begin position="26"/>
        <end position="58"/>
    </location>
</feature>
<accession>A0ABS0DL26</accession>
<name>A0ABS0DL26_9NOCA</name>
<keyword evidence="3" id="KW-1185">Reference proteome</keyword>
<dbReference type="Proteomes" id="UP000707731">
    <property type="component" value="Unassembled WGS sequence"/>
</dbReference>
<protein>
    <submittedName>
        <fullName evidence="2">Uncharacterized protein</fullName>
    </submittedName>
</protein>